<dbReference type="RefSeq" id="WP_168063594.1">
    <property type="nucleotide sequence ID" value="NZ_VTOW01000009.1"/>
</dbReference>
<name>A0A7X6ID77_9BACT</name>
<reference evidence="1 2" key="1">
    <citation type="journal article" date="2020" name="Nature">
        <title>Bacterial chemolithoautotrophy via manganese oxidation.</title>
        <authorList>
            <person name="Yu H."/>
            <person name="Leadbetter J.R."/>
        </authorList>
    </citation>
    <scope>NUCLEOTIDE SEQUENCE [LARGE SCALE GENOMIC DNA]</scope>
    <source>
        <strain evidence="1 2">Mn-1</strain>
    </source>
</reference>
<gene>
    <name evidence="1" type="ORF">MNODULE_23010</name>
</gene>
<evidence type="ECO:0000313" key="2">
    <source>
        <dbReference type="Proteomes" id="UP000534783"/>
    </source>
</evidence>
<dbReference type="AlphaFoldDB" id="A0A7X6ID77"/>
<sequence length="85" mass="9880">MATSKQANFLLPEDLLDEFRKAVPGRQQSKVVAEALRKELKRLKLKKSLQDSFGAWKEKDHPELKEGTEGFVRRLRKSTRLTRSQ</sequence>
<evidence type="ECO:0008006" key="3">
    <source>
        <dbReference type="Google" id="ProtNLM"/>
    </source>
</evidence>
<organism evidence="1 2">
    <name type="scientific">Candidatus Manganitrophus noduliformans</name>
    <dbReference type="NCBI Taxonomy" id="2606439"/>
    <lineage>
        <taxon>Bacteria</taxon>
        <taxon>Pseudomonadati</taxon>
        <taxon>Nitrospirota</taxon>
        <taxon>Nitrospiria</taxon>
        <taxon>Candidatus Troglogloeales</taxon>
        <taxon>Candidatus Manganitrophaceae</taxon>
        <taxon>Candidatus Manganitrophus</taxon>
    </lineage>
</organism>
<comment type="caution">
    <text evidence="1">The sequence shown here is derived from an EMBL/GenBank/DDBJ whole genome shotgun (WGS) entry which is preliminary data.</text>
</comment>
<accession>A0A7X6ID77</accession>
<protein>
    <recommendedName>
        <fullName evidence="3">CopG family transcriptional regulator</fullName>
    </recommendedName>
</protein>
<evidence type="ECO:0000313" key="1">
    <source>
        <dbReference type="EMBL" id="NKE73631.1"/>
    </source>
</evidence>
<proteinExistence type="predicted"/>
<dbReference type="Proteomes" id="UP000534783">
    <property type="component" value="Unassembled WGS sequence"/>
</dbReference>
<dbReference type="EMBL" id="VTOW01000009">
    <property type="protein sequence ID" value="NKE73631.1"/>
    <property type="molecule type" value="Genomic_DNA"/>
</dbReference>
<keyword evidence="2" id="KW-1185">Reference proteome</keyword>